<accession>A0A8R7PNQ9</accession>
<evidence type="ECO:0000313" key="3">
    <source>
        <dbReference type="Proteomes" id="UP000015106"/>
    </source>
</evidence>
<protein>
    <submittedName>
        <fullName evidence="2">Uncharacterized protein</fullName>
    </submittedName>
</protein>
<dbReference type="AlphaFoldDB" id="A0A8R7PNQ9"/>
<name>A0A8R7PNQ9_TRIUA</name>
<reference evidence="3" key="1">
    <citation type="journal article" date="2013" name="Nature">
        <title>Draft genome of the wheat A-genome progenitor Triticum urartu.</title>
        <authorList>
            <person name="Ling H.Q."/>
            <person name="Zhao S."/>
            <person name="Liu D."/>
            <person name="Wang J."/>
            <person name="Sun H."/>
            <person name="Zhang C."/>
            <person name="Fan H."/>
            <person name="Li D."/>
            <person name="Dong L."/>
            <person name="Tao Y."/>
            <person name="Gao C."/>
            <person name="Wu H."/>
            <person name="Li Y."/>
            <person name="Cui Y."/>
            <person name="Guo X."/>
            <person name="Zheng S."/>
            <person name="Wang B."/>
            <person name="Yu K."/>
            <person name="Liang Q."/>
            <person name="Yang W."/>
            <person name="Lou X."/>
            <person name="Chen J."/>
            <person name="Feng M."/>
            <person name="Jian J."/>
            <person name="Zhang X."/>
            <person name="Luo G."/>
            <person name="Jiang Y."/>
            <person name="Liu J."/>
            <person name="Wang Z."/>
            <person name="Sha Y."/>
            <person name="Zhang B."/>
            <person name="Wu H."/>
            <person name="Tang D."/>
            <person name="Shen Q."/>
            <person name="Xue P."/>
            <person name="Zou S."/>
            <person name="Wang X."/>
            <person name="Liu X."/>
            <person name="Wang F."/>
            <person name="Yang Y."/>
            <person name="An X."/>
            <person name="Dong Z."/>
            <person name="Zhang K."/>
            <person name="Zhang X."/>
            <person name="Luo M.C."/>
            <person name="Dvorak J."/>
            <person name="Tong Y."/>
            <person name="Wang J."/>
            <person name="Yang H."/>
            <person name="Li Z."/>
            <person name="Wang D."/>
            <person name="Zhang A."/>
            <person name="Wang J."/>
        </authorList>
    </citation>
    <scope>NUCLEOTIDE SEQUENCE</scope>
    <source>
        <strain evidence="3">cv. G1812</strain>
    </source>
</reference>
<dbReference type="Gramene" id="TuG1812G0300000693.01.T01">
    <property type="protein sequence ID" value="TuG1812G0300000693.01.T01.cds341922"/>
    <property type="gene ID" value="TuG1812G0300000693.01"/>
</dbReference>
<dbReference type="EnsemblPlants" id="TuG1812G0300000693.01.T01">
    <property type="protein sequence ID" value="TuG1812G0300000693.01.T01.cds341922"/>
    <property type="gene ID" value="TuG1812G0300000693.01"/>
</dbReference>
<dbReference type="Proteomes" id="UP000015106">
    <property type="component" value="Chromosome 3"/>
</dbReference>
<feature type="compositionally biased region" description="Polar residues" evidence="1">
    <location>
        <begin position="1"/>
        <end position="26"/>
    </location>
</feature>
<keyword evidence="3" id="KW-1185">Reference proteome</keyword>
<evidence type="ECO:0000313" key="2">
    <source>
        <dbReference type="EnsemblPlants" id="TuG1812G0300000693.01.T01.cds341922"/>
    </source>
</evidence>
<reference evidence="2" key="3">
    <citation type="submission" date="2022-06" db="UniProtKB">
        <authorList>
            <consortium name="EnsemblPlants"/>
        </authorList>
    </citation>
    <scope>IDENTIFICATION</scope>
</reference>
<feature type="region of interest" description="Disordered" evidence="1">
    <location>
        <begin position="1"/>
        <end position="42"/>
    </location>
</feature>
<sequence length="42" mass="4802">MGKSTRATKPTPNTGSNIHHPSIQHQNTHRSRSYTSRNREET</sequence>
<proteinExistence type="predicted"/>
<reference evidence="2" key="2">
    <citation type="submission" date="2018-03" db="EMBL/GenBank/DDBJ databases">
        <title>The Triticum urartu genome reveals the dynamic nature of wheat genome evolution.</title>
        <authorList>
            <person name="Ling H."/>
            <person name="Ma B."/>
            <person name="Shi X."/>
            <person name="Liu H."/>
            <person name="Dong L."/>
            <person name="Sun H."/>
            <person name="Cao Y."/>
            <person name="Gao Q."/>
            <person name="Zheng S."/>
            <person name="Li Y."/>
            <person name="Yu Y."/>
            <person name="Du H."/>
            <person name="Qi M."/>
            <person name="Li Y."/>
            <person name="Yu H."/>
            <person name="Cui Y."/>
            <person name="Wang N."/>
            <person name="Chen C."/>
            <person name="Wu H."/>
            <person name="Zhao Y."/>
            <person name="Zhang J."/>
            <person name="Li Y."/>
            <person name="Zhou W."/>
            <person name="Zhang B."/>
            <person name="Hu W."/>
            <person name="Eijk M."/>
            <person name="Tang J."/>
            <person name="Witsenboer H."/>
            <person name="Zhao S."/>
            <person name="Li Z."/>
            <person name="Zhang A."/>
            <person name="Wang D."/>
            <person name="Liang C."/>
        </authorList>
    </citation>
    <scope>NUCLEOTIDE SEQUENCE [LARGE SCALE GENOMIC DNA]</scope>
    <source>
        <strain evidence="2">cv. G1812</strain>
    </source>
</reference>
<evidence type="ECO:0000256" key="1">
    <source>
        <dbReference type="SAM" id="MobiDB-lite"/>
    </source>
</evidence>
<organism evidence="2 3">
    <name type="scientific">Triticum urartu</name>
    <name type="common">Red wild einkorn</name>
    <name type="synonym">Crithodium urartu</name>
    <dbReference type="NCBI Taxonomy" id="4572"/>
    <lineage>
        <taxon>Eukaryota</taxon>
        <taxon>Viridiplantae</taxon>
        <taxon>Streptophyta</taxon>
        <taxon>Embryophyta</taxon>
        <taxon>Tracheophyta</taxon>
        <taxon>Spermatophyta</taxon>
        <taxon>Magnoliopsida</taxon>
        <taxon>Liliopsida</taxon>
        <taxon>Poales</taxon>
        <taxon>Poaceae</taxon>
        <taxon>BOP clade</taxon>
        <taxon>Pooideae</taxon>
        <taxon>Triticodae</taxon>
        <taxon>Triticeae</taxon>
        <taxon>Triticinae</taxon>
        <taxon>Triticum</taxon>
    </lineage>
</organism>